<dbReference type="InterPro" id="IPR001650">
    <property type="entry name" value="Helicase_C-like"/>
</dbReference>
<evidence type="ECO:0000256" key="1">
    <source>
        <dbReference type="ARBA" id="ARBA00004123"/>
    </source>
</evidence>
<comment type="subcellular location">
    <subcellularLocation>
        <location evidence="1">Nucleus</location>
    </subcellularLocation>
</comment>
<dbReference type="GO" id="GO:0003677">
    <property type="term" value="F:DNA binding"/>
    <property type="evidence" value="ECO:0007669"/>
    <property type="project" value="UniProtKB-ARBA"/>
</dbReference>
<dbReference type="InterPro" id="IPR007502">
    <property type="entry name" value="Helicase-assoc_dom"/>
</dbReference>
<sequence>MKATAAYAARRIVFCFFGPGFRPHTLSGYSSNSRKVARSPFCTLESCGRAEDGALAVEVPVNNMKGDGRGRGRGGRGGGAGNMRPGLRPVSETSRITIDERLKQFRASNDEKMVFEAGLSNHERAVIHELCRKMGMKSKSFGKGADRCLTVWKIGGQSQKNNQSVAASLVFSADTRAAIQHLFLNYPPTENESSWKSDETANAHSGKARSQNTVKIGTSVDSESYIKKQVSLLNKRLQSMPALRKITQEREKLPIAKFKDEIISTVEKNQVVLIAGETGCGKTTQVPQYILDSLWSQGKECRIICAQPRRISASSVAERIATERGEQIGQTVGYQIKLESKGGPHSSLMFCTNGVILRKLVNSDGDIRSKLNATHIIVDEIHERDCDTDFMLIALRDLLSLHPEMRLILMSATIDIELFSTYFNKCPVIRVPGFTYPVQSFFLEDVLMATASGEDCVTSSEAFLDVGPCTPLDEEDAATMDEAIGLAWLEDDFDLFTEMLSRNSFQSVCNYQHSLTGTTPLMVAAGKGRVSEVYFLLSKGADIDLVAQDGFTALDWAERNGKAEIKEILLNHKKRKGDSTISAKKSELLERYLSGIDQDEVDVKLIKELLQKICTTVTAGISPDHLGSILVFLPGWEDIVRTRECLEESAVFGDTKKFLILPLHSLIPSSEQRRVFQIPPPGVRKIILATNIAETAITINDVVFVVDTGRVKEKSYDAYSNVSTFQTAWISKASAKQREGRAGRCQPGVCYHLYSQVRANSLPDFKVPEIKRTSLEELCLQVKLLDSESDIRAFLSKAIEPPDDLSIANAIRLLQDIGALTSDERLTELGEQLGALPVHPSTSKMLLLGILLNCLGPALTIACASGYRDPFILPTSPEQRKKALAAKELLTNEYGGFSDDLAIVAAFRGWEAAKARNSNNLYCEKYFLSPSTMAMIAGMRQQLQNELAQKGFIPDEPNACSLNASDPGIVRALLVAGSYPMVGTLLPVAKGKKPTVQTAHGMKVKVHPHSLTYTAVNKYNMELNPYLVFDEVTRGEAWVYIRNCTFVKPHPLFLLSLEMVVAPLQEENDEDGDSSDSSDAEDMEVEHDLMSDPNSHVLVVVDRWLKFEATAVEAAQLYCLRERLAAAIAFKLKNPRKLLPLHLGHSVFTIACLLSYDGNITVKNDSKSRSSKVSRDATPATSELRFNQASAGSQLKGSSYRQNITATKSKQMQLGLKKSMVVTGHYIKRQRGDTLC</sequence>
<dbReference type="PROSITE" id="PS51061">
    <property type="entry name" value="R3H"/>
    <property type="match status" value="1"/>
</dbReference>
<organism evidence="16 17">
    <name type="scientific">Ceratopteris richardii</name>
    <name type="common">Triangle waterfern</name>
    <dbReference type="NCBI Taxonomy" id="49495"/>
    <lineage>
        <taxon>Eukaryota</taxon>
        <taxon>Viridiplantae</taxon>
        <taxon>Streptophyta</taxon>
        <taxon>Embryophyta</taxon>
        <taxon>Tracheophyta</taxon>
        <taxon>Polypodiopsida</taxon>
        <taxon>Polypodiidae</taxon>
        <taxon>Polypodiales</taxon>
        <taxon>Pteridineae</taxon>
        <taxon>Pteridaceae</taxon>
        <taxon>Parkerioideae</taxon>
        <taxon>Ceratopteris</taxon>
    </lineage>
</organism>
<evidence type="ECO:0000256" key="11">
    <source>
        <dbReference type="PROSITE-ProRule" id="PRU00023"/>
    </source>
</evidence>
<dbReference type="AlphaFoldDB" id="A0A8T2SYY4"/>
<dbReference type="InterPro" id="IPR048333">
    <property type="entry name" value="HA2_WH"/>
</dbReference>
<dbReference type="Pfam" id="PF07717">
    <property type="entry name" value="OB_NTP_bind"/>
    <property type="match status" value="1"/>
</dbReference>
<dbReference type="FunFam" id="3.40.50.300:FF:000860">
    <property type="entry name" value="DExH-box ATP-dependent RNA helicase DExH6"/>
    <property type="match status" value="1"/>
</dbReference>
<keyword evidence="17" id="KW-1185">Reference proteome</keyword>
<dbReference type="OMA" id="HMECGSA"/>
<dbReference type="SMART" id="SM00490">
    <property type="entry name" value="HELICc"/>
    <property type="match status" value="1"/>
</dbReference>
<dbReference type="CDD" id="cd18791">
    <property type="entry name" value="SF2_C_RHA"/>
    <property type="match status" value="1"/>
</dbReference>
<evidence type="ECO:0008006" key="18">
    <source>
        <dbReference type="Google" id="ProtNLM"/>
    </source>
</evidence>
<feature type="domain" description="Helicase ATP-binding" evidence="14">
    <location>
        <begin position="263"/>
        <end position="432"/>
    </location>
</feature>
<keyword evidence="2" id="KW-0934">Plastid</keyword>
<protein>
    <recommendedName>
        <fullName evidence="18">RNA helicase</fullName>
    </recommendedName>
</protein>
<feature type="repeat" description="ANK" evidence="11">
    <location>
        <begin position="516"/>
        <end position="548"/>
    </location>
</feature>
<dbReference type="InterPro" id="IPR027417">
    <property type="entry name" value="P-loop_NTPase"/>
</dbReference>
<dbReference type="GO" id="GO:0005634">
    <property type="term" value="C:nucleus"/>
    <property type="evidence" value="ECO:0007669"/>
    <property type="project" value="UniProtKB-SubCell"/>
</dbReference>
<dbReference type="Gene3D" id="1.25.40.20">
    <property type="entry name" value="Ankyrin repeat-containing domain"/>
    <property type="match status" value="1"/>
</dbReference>
<dbReference type="PROSITE" id="PS51192">
    <property type="entry name" value="HELICASE_ATP_BIND_1"/>
    <property type="match status" value="1"/>
</dbReference>
<dbReference type="SUPFAM" id="SSF48403">
    <property type="entry name" value="Ankyrin repeat"/>
    <property type="match status" value="1"/>
</dbReference>
<evidence type="ECO:0000256" key="3">
    <source>
        <dbReference type="ARBA" id="ARBA00022741"/>
    </source>
</evidence>
<dbReference type="CDD" id="cd06007">
    <property type="entry name" value="R3H_DEXH_helicase"/>
    <property type="match status" value="1"/>
</dbReference>
<evidence type="ECO:0000256" key="4">
    <source>
        <dbReference type="ARBA" id="ARBA00022801"/>
    </source>
</evidence>
<keyword evidence="3" id="KW-0547">Nucleotide-binding</keyword>
<evidence type="ECO:0000256" key="9">
    <source>
        <dbReference type="ARBA" id="ARBA00047984"/>
    </source>
</evidence>
<dbReference type="InterPro" id="IPR011709">
    <property type="entry name" value="DEAD-box_helicase_OB_fold"/>
</dbReference>
<evidence type="ECO:0000256" key="2">
    <source>
        <dbReference type="ARBA" id="ARBA00022528"/>
    </source>
</evidence>
<feature type="compositionally biased region" description="Polar residues" evidence="12">
    <location>
        <begin position="202"/>
        <end position="212"/>
    </location>
</feature>
<dbReference type="Pfam" id="PF00270">
    <property type="entry name" value="DEAD"/>
    <property type="match status" value="1"/>
</dbReference>
<feature type="domain" description="Helicase C-terminal" evidence="15">
    <location>
        <begin position="605"/>
        <end position="786"/>
    </location>
</feature>
<dbReference type="CDD" id="cd17917">
    <property type="entry name" value="DEXHc_RHA-like"/>
    <property type="match status" value="1"/>
</dbReference>
<comment type="catalytic activity">
    <reaction evidence="9">
        <text>ATP + H2O = ADP + phosphate + H(+)</text>
        <dbReference type="Rhea" id="RHEA:13065"/>
        <dbReference type="ChEBI" id="CHEBI:15377"/>
        <dbReference type="ChEBI" id="CHEBI:15378"/>
        <dbReference type="ChEBI" id="CHEBI:30616"/>
        <dbReference type="ChEBI" id="CHEBI:43474"/>
        <dbReference type="ChEBI" id="CHEBI:456216"/>
        <dbReference type="EC" id="3.6.4.13"/>
    </reaction>
</comment>
<evidence type="ECO:0000256" key="10">
    <source>
        <dbReference type="ARBA" id="ARBA00060772"/>
    </source>
</evidence>
<evidence type="ECO:0000313" key="16">
    <source>
        <dbReference type="EMBL" id="KAH7388021.1"/>
    </source>
</evidence>
<keyword evidence="4" id="KW-0378">Hydrolase</keyword>
<feature type="domain" description="R3H" evidence="13">
    <location>
        <begin position="92"/>
        <end position="155"/>
    </location>
</feature>
<accession>A0A8T2SYY4</accession>
<dbReference type="Pfam" id="PF01424">
    <property type="entry name" value="R3H"/>
    <property type="match status" value="1"/>
</dbReference>
<dbReference type="Gene3D" id="3.30.1370.50">
    <property type="entry name" value="R3H-like domain"/>
    <property type="match status" value="1"/>
</dbReference>
<gene>
    <name evidence="16" type="ORF">KP509_16G053600</name>
</gene>
<comment type="similarity">
    <text evidence="10">Belongs to the DExH box helicase family.</text>
</comment>
<evidence type="ECO:0000256" key="6">
    <source>
        <dbReference type="ARBA" id="ARBA00022840"/>
    </source>
</evidence>
<dbReference type="GO" id="GO:0003724">
    <property type="term" value="F:RNA helicase activity"/>
    <property type="evidence" value="ECO:0007669"/>
    <property type="project" value="UniProtKB-EC"/>
</dbReference>
<dbReference type="InterPro" id="IPR036770">
    <property type="entry name" value="Ankyrin_rpt-contain_sf"/>
</dbReference>
<dbReference type="EMBL" id="CM035421">
    <property type="protein sequence ID" value="KAH7388021.1"/>
    <property type="molecule type" value="Genomic_DNA"/>
</dbReference>
<evidence type="ECO:0000256" key="12">
    <source>
        <dbReference type="SAM" id="MobiDB-lite"/>
    </source>
</evidence>
<evidence type="ECO:0000256" key="8">
    <source>
        <dbReference type="ARBA" id="ARBA00023242"/>
    </source>
</evidence>
<keyword evidence="2" id="KW-0150">Chloroplast</keyword>
<keyword evidence="6" id="KW-0067">ATP-binding</keyword>
<dbReference type="SMART" id="SM00248">
    <property type="entry name" value="ANK"/>
    <property type="match status" value="2"/>
</dbReference>
<dbReference type="Gene3D" id="1.20.120.1080">
    <property type="match status" value="1"/>
</dbReference>
<dbReference type="InterPro" id="IPR014001">
    <property type="entry name" value="Helicase_ATP-bd"/>
</dbReference>
<name>A0A8T2SYY4_CERRI</name>
<dbReference type="InterPro" id="IPR002110">
    <property type="entry name" value="Ankyrin_rpt"/>
</dbReference>
<keyword evidence="7" id="KW-0694">RNA-binding</keyword>
<dbReference type="InterPro" id="IPR036867">
    <property type="entry name" value="R3H_dom_sf"/>
</dbReference>
<keyword evidence="8" id="KW-0539">Nucleus</keyword>
<evidence type="ECO:0000259" key="13">
    <source>
        <dbReference type="PROSITE" id="PS51061"/>
    </source>
</evidence>
<feature type="compositionally biased region" description="Acidic residues" evidence="12">
    <location>
        <begin position="1066"/>
        <end position="1085"/>
    </location>
</feature>
<feature type="region of interest" description="Disordered" evidence="12">
    <location>
        <begin position="190"/>
        <end position="212"/>
    </location>
</feature>
<keyword evidence="11" id="KW-0040">ANK repeat</keyword>
<dbReference type="SMART" id="SM00847">
    <property type="entry name" value="HA2"/>
    <property type="match status" value="1"/>
</dbReference>
<dbReference type="GO" id="GO:0003723">
    <property type="term" value="F:RNA binding"/>
    <property type="evidence" value="ECO:0007669"/>
    <property type="project" value="UniProtKB-KW"/>
</dbReference>
<dbReference type="Pfam" id="PF00271">
    <property type="entry name" value="Helicase_C"/>
    <property type="match status" value="1"/>
</dbReference>
<dbReference type="Pfam" id="PF21010">
    <property type="entry name" value="HA2_C"/>
    <property type="match status" value="1"/>
</dbReference>
<dbReference type="PROSITE" id="PS51194">
    <property type="entry name" value="HELICASE_CTER"/>
    <property type="match status" value="1"/>
</dbReference>
<dbReference type="GO" id="GO:0016787">
    <property type="term" value="F:hydrolase activity"/>
    <property type="evidence" value="ECO:0007669"/>
    <property type="project" value="UniProtKB-KW"/>
</dbReference>
<feature type="region of interest" description="Disordered" evidence="12">
    <location>
        <begin position="1066"/>
        <end position="1087"/>
    </location>
</feature>
<dbReference type="PROSITE" id="PS50297">
    <property type="entry name" value="ANK_REP_REGION"/>
    <property type="match status" value="1"/>
</dbReference>
<dbReference type="FunFam" id="3.40.50.300:FF:000526">
    <property type="entry name" value="DExH-box ATP-dependent RNA helicase DExH3"/>
    <property type="match status" value="1"/>
</dbReference>
<dbReference type="GO" id="GO:0005524">
    <property type="term" value="F:ATP binding"/>
    <property type="evidence" value="ECO:0007669"/>
    <property type="project" value="UniProtKB-KW"/>
</dbReference>
<dbReference type="FunFam" id="3.30.1370.50:FF:000002">
    <property type="entry name" value="Immunoglobulin mu DNA-binding protein 2"/>
    <property type="match status" value="1"/>
</dbReference>
<dbReference type="Pfam" id="PF12796">
    <property type="entry name" value="Ank_2"/>
    <property type="match status" value="1"/>
</dbReference>
<dbReference type="SMART" id="SM00393">
    <property type="entry name" value="R3H"/>
    <property type="match status" value="1"/>
</dbReference>
<dbReference type="PANTHER" id="PTHR18934:SF213">
    <property type="entry name" value="3'-5' RNA HELICASE YTHDC2"/>
    <property type="match status" value="1"/>
</dbReference>
<dbReference type="OrthoDB" id="5600252at2759"/>
<keyword evidence="5" id="KW-0347">Helicase</keyword>
<feature type="region of interest" description="Disordered" evidence="12">
    <location>
        <begin position="62"/>
        <end position="89"/>
    </location>
</feature>
<dbReference type="InterPro" id="IPR011545">
    <property type="entry name" value="DEAD/DEAH_box_helicase_dom"/>
</dbReference>
<dbReference type="Gene3D" id="3.40.50.300">
    <property type="entry name" value="P-loop containing nucleotide triphosphate hydrolases"/>
    <property type="match status" value="2"/>
</dbReference>
<dbReference type="InterPro" id="IPR034083">
    <property type="entry name" value="R3H_DEXH_helicase"/>
</dbReference>
<evidence type="ECO:0000259" key="15">
    <source>
        <dbReference type="PROSITE" id="PS51194"/>
    </source>
</evidence>
<dbReference type="Proteomes" id="UP000825935">
    <property type="component" value="Chromosome 16"/>
</dbReference>
<proteinExistence type="inferred from homology"/>
<reference evidence="16" key="1">
    <citation type="submission" date="2021-08" db="EMBL/GenBank/DDBJ databases">
        <title>WGS assembly of Ceratopteris richardii.</title>
        <authorList>
            <person name="Marchant D.B."/>
            <person name="Chen G."/>
            <person name="Jenkins J."/>
            <person name="Shu S."/>
            <person name="Leebens-Mack J."/>
            <person name="Grimwood J."/>
            <person name="Schmutz J."/>
            <person name="Soltis P."/>
            <person name="Soltis D."/>
            <person name="Chen Z.-H."/>
        </authorList>
    </citation>
    <scope>NUCLEOTIDE SEQUENCE</scope>
    <source>
        <strain evidence="16">Whitten #5841</strain>
        <tissue evidence="16">Leaf</tissue>
    </source>
</reference>
<dbReference type="InterPro" id="IPR001374">
    <property type="entry name" value="R3H_dom"/>
</dbReference>
<comment type="caution">
    <text evidence="16">The sequence shown here is derived from an EMBL/GenBank/DDBJ whole genome shotgun (WGS) entry which is preliminary data.</text>
</comment>
<dbReference type="Pfam" id="PF04408">
    <property type="entry name" value="WHD_HA2"/>
    <property type="match status" value="1"/>
</dbReference>
<dbReference type="PROSITE" id="PS50088">
    <property type="entry name" value="ANK_REPEAT"/>
    <property type="match status" value="1"/>
</dbReference>
<evidence type="ECO:0000259" key="14">
    <source>
        <dbReference type="PROSITE" id="PS51192"/>
    </source>
</evidence>
<dbReference type="EMBL" id="CM035421">
    <property type="protein sequence ID" value="KAH7388026.1"/>
    <property type="molecule type" value="Genomic_DNA"/>
</dbReference>
<dbReference type="SMART" id="SM00487">
    <property type="entry name" value="DEXDc"/>
    <property type="match status" value="1"/>
</dbReference>
<evidence type="ECO:0000313" key="17">
    <source>
        <dbReference type="Proteomes" id="UP000825935"/>
    </source>
</evidence>
<evidence type="ECO:0000256" key="5">
    <source>
        <dbReference type="ARBA" id="ARBA00022806"/>
    </source>
</evidence>
<evidence type="ECO:0000256" key="7">
    <source>
        <dbReference type="ARBA" id="ARBA00022884"/>
    </source>
</evidence>
<dbReference type="SUPFAM" id="SSF52540">
    <property type="entry name" value="P-loop containing nucleoside triphosphate hydrolases"/>
    <property type="match status" value="2"/>
</dbReference>
<dbReference type="SUPFAM" id="SSF82708">
    <property type="entry name" value="R3H domain"/>
    <property type="match status" value="1"/>
</dbReference>
<dbReference type="PANTHER" id="PTHR18934">
    <property type="entry name" value="ATP-DEPENDENT RNA HELICASE"/>
    <property type="match status" value="1"/>
</dbReference>